<feature type="transmembrane region" description="Helical" evidence="6">
    <location>
        <begin position="126"/>
        <end position="148"/>
    </location>
</feature>
<feature type="transmembrane region" description="Helical" evidence="6">
    <location>
        <begin position="9"/>
        <end position="30"/>
    </location>
</feature>
<comment type="subcellular location">
    <subcellularLocation>
        <location evidence="1">Cell membrane</location>
        <topology evidence="1">Multi-pass membrane protein</topology>
    </subcellularLocation>
</comment>
<dbReference type="RefSeq" id="WP_130650705.1">
    <property type="nucleotide sequence ID" value="NZ_CP036250.1"/>
</dbReference>
<evidence type="ECO:0000259" key="7">
    <source>
        <dbReference type="PROSITE" id="PS50850"/>
    </source>
</evidence>
<evidence type="ECO:0000256" key="6">
    <source>
        <dbReference type="SAM" id="Phobius"/>
    </source>
</evidence>
<evidence type="ECO:0000256" key="2">
    <source>
        <dbReference type="ARBA" id="ARBA00022475"/>
    </source>
</evidence>
<dbReference type="Gene3D" id="1.20.1250.20">
    <property type="entry name" value="MFS general substrate transporter like domains"/>
    <property type="match status" value="1"/>
</dbReference>
<keyword evidence="4 6" id="KW-1133">Transmembrane helix</keyword>
<dbReference type="EMBL" id="BMHA01000002">
    <property type="protein sequence ID" value="GGI04270.1"/>
    <property type="molecule type" value="Genomic_DNA"/>
</dbReference>
<gene>
    <name evidence="8" type="ORF">GCM10011354_08270</name>
</gene>
<evidence type="ECO:0000256" key="3">
    <source>
        <dbReference type="ARBA" id="ARBA00022692"/>
    </source>
</evidence>
<dbReference type="SUPFAM" id="SSF103473">
    <property type="entry name" value="MFS general substrate transporter"/>
    <property type="match status" value="1"/>
</dbReference>
<dbReference type="GO" id="GO:0005886">
    <property type="term" value="C:plasma membrane"/>
    <property type="evidence" value="ECO:0007669"/>
    <property type="project" value="UniProtKB-SubCell"/>
</dbReference>
<dbReference type="Proteomes" id="UP000650511">
    <property type="component" value="Unassembled WGS sequence"/>
</dbReference>
<comment type="caution">
    <text evidence="8">The sequence shown here is derived from an EMBL/GenBank/DDBJ whole genome shotgun (WGS) entry which is preliminary data.</text>
</comment>
<evidence type="ECO:0000313" key="9">
    <source>
        <dbReference type="Proteomes" id="UP000650511"/>
    </source>
</evidence>
<dbReference type="PANTHER" id="PTHR23513:SF6">
    <property type="entry name" value="MAJOR FACILITATOR SUPERFAMILY ASSOCIATED DOMAIN-CONTAINING PROTEIN"/>
    <property type="match status" value="1"/>
</dbReference>
<evidence type="ECO:0000256" key="4">
    <source>
        <dbReference type="ARBA" id="ARBA00022989"/>
    </source>
</evidence>
<keyword evidence="3 6" id="KW-0812">Transmembrane</keyword>
<feature type="transmembrane region" description="Helical" evidence="6">
    <location>
        <begin position="96"/>
        <end position="114"/>
    </location>
</feature>
<keyword evidence="5 6" id="KW-0472">Membrane</keyword>
<dbReference type="InterPro" id="IPR011701">
    <property type="entry name" value="MFS"/>
</dbReference>
<dbReference type="AlphaFoldDB" id="A0A8J3EWR9"/>
<keyword evidence="2" id="KW-1003">Cell membrane</keyword>
<feature type="transmembrane region" description="Helical" evidence="6">
    <location>
        <begin position="42"/>
        <end position="60"/>
    </location>
</feature>
<keyword evidence="9" id="KW-1185">Reference proteome</keyword>
<evidence type="ECO:0000256" key="1">
    <source>
        <dbReference type="ARBA" id="ARBA00004651"/>
    </source>
</evidence>
<accession>A0A8J3EWR9</accession>
<feature type="transmembrane region" description="Helical" evidence="6">
    <location>
        <begin position="160"/>
        <end position="180"/>
    </location>
</feature>
<dbReference type="GO" id="GO:0022857">
    <property type="term" value="F:transmembrane transporter activity"/>
    <property type="evidence" value="ECO:0007669"/>
    <property type="project" value="InterPro"/>
</dbReference>
<dbReference type="InterPro" id="IPR020846">
    <property type="entry name" value="MFS_dom"/>
</dbReference>
<dbReference type="PANTHER" id="PTHR23513">
    <property type="entry name" value="INTEGRAL MEMBRANE EFFLUX PROTEIN-RELATED"/>
    <property type="match status" value="1"/>
</dbReference>
<sequence length="198" mass="19883">MGGLPLRAIAIATALANFGAAAMWSIMVLFATELLDISEFGFGILLAVAAAGGLLGALTASRLVARFHRRQVMLTAIDVNAATSAAVGLARGPILVGTMLFLTAAAIAVNNVVSRLLRQAIPPARILGRVITGVRVVGLGAAPLGALAGGLLARSAGLRAPFFMAAAAVAAAAYVIAAALTRSRIDDAIASNADLLSD</sequence>
<name>A0A8J3EWR9_9ACTN</name>
<evidence type="ECO:0000313" key="8">
    <source>
        <dbReference type="EMBL" id="GGI04270.1"/>
    </source>
</evidence>
<dbReference type="Pfam" id="PF07690">
    <property type="entry name" value="MFS_1"/>
    <property type="match status" value="1"/>
</dbReference>
<feature type="domain" description="Major facilitator superfamily (MFS) profile" evidence="7">
    <location>
        <begin position="5"/>
        <end position="198"/>
    </location>
</feature>
<organism evidence="8 9">
    <name type="scientific">Egicoccus halophilus</name>
    <dbReference type="NCBI Taxonomy" id="1670830"/>
    <lineage>
        <taxon>Bacteria</taxon>
        <taxon>Bacillati</taxon>
        <taxon>Actinomycetota</taxon>
        <taxon>Nitriliruptoria</taxon>
        <taxon>Egicoccales</taxon>
        <taxon>Egicoccaceae</taxon>
        <taxon>Egicoccus</taxon>
    </lineage>
</organism>
<dbReference type="PROSITE" id="PS50850">
    <property type="entry name" value="MFS"/>
    <property type="match status" value="1"/>
</dbReference>
<dbReference type="InterPro" id="IPR036259">
    <property type="entry name" value="MFS_trans_sf"/>
</dbReference>
<reference evidence="8" key="1">
    <citation type="journal article" date="2014" name="Int. J. Syst. Evol. Microbiol.">
        <title>Complete genome sequence of Corynebacterium casei LMG S-19264T (=DSM 44701T), isolated from a smear-ripened cheese.</title>
        <authorList>
            <consortium name="US DOE Joint Genome Institute (JGI-PGF)"/>
            <person name="Walter F."/>
            <person name="Albersmeier A."/>
            <person name="Kalinowski J."/>
            <person name="Ruckert C."/>
        </authorList>
    </citation>
    <scope>NUCLEOTIDE SEQUENCE</scope>
    <source>
        <strain evidence="8">CGMCC 1.14988</strain>
    </source>
</reference>
<protein>
    <recommendedName>
        <fullName evidence="7">Major facilitator superfamily (MFS) profile domain-containing protein</fullName>
    </recommendedName>
</protein>
<reference evidence="8" key="2">
    <citation type="submission" date="2020-09" db="EMBL/GenBank/DDBJ databases">
        <authorList>
            <person name="Sun Q."/>
            <person name="Zhou Y."/>
        </authorList>
    </citation>
    <scope>NUCLEOTIDE SEQUENCE</scope>
    <source>
        <strain evidence="8">CGMCC 1.14988</strain>
    </source>
</reference>
<proteinExistence type="predicted"/>
<evidence type="ECO:0000256" key="5">
    <source>
        <dbReference type="ARBA" id="ARBA00023136"/>
    </source>
</evidence>